<evidence type="ECO:0000313" key="8">
    <source>
        <dbReference type="EMBL" id="KFB77028.1"/>
    </source>
</evidence>
<evidence type="ECO:0000256" key="3">
    <source>
        <dbReference type="ARBA" id="ARBA00022475"/>
    </source>
</evidence>
<feature type="transmembrane region" description="Helical" evidence="7">
    <location>
        <begin position="41"/>
        <end position="65"/>
    </location>
</feature>
<evidence type="ECO:0000256" key="2">
    <source>
        <dbReference type="ARBA" id="ARBA00007928"/>
    </source>
</evidence>
<evidence type="ECO:0000256" key="6">
    <source>
        <dbReference type="ARBA" id="ARBA00023136"/>
    </source>
</evidence>
<dbReference type="GO" id="GO:0005886">
    <property type="term" value="C:plasma membrane"/>
    <property type="evidence" value="ECO:0007669"/>
    <property type="project" value="UniProtKB-SubCell"/>
</dbReference>
<dbReference type="RefSeq" id="WP_034948300.1">
    <property type="nucleotide sequence ID" value="NZ_JDST02000038.1"/>
</dbReference>
<dbReference type="InterPro" id="IPR001123">
    <property type="entry name" value="LeuE-type"/>
</dbReference>
<proteinExistence type="inferred from homology"/>
<accession>A0A080M708</accession>
<keyword evidence="6 7" id="KW-0472">Membrane</keyword>
<dbReference type="Proteomes" id="UP000021315">
    <property type="component" value="Unassembled WGS sequence"/>
</dbReference>
<dbReference type="PANTHER" id="PTHR30086">
    <property type="entry name" value="ARGININE EXPORTER PROTEIN ARGO"/>
    <property type="match status" value="1"/>
</dbReference>
<keyword evidence="3" id="KW-1003">Cell membrane</keyword>
<comment type="subcellular location">
    <subcellularLocation>
        <location evidence="1">Cell membrane</location>
        <topology evidence="1">Multi-pass membrane protein</topology>
    </subcellularLocation>
</comment>
<evidence type="ECO:0000256" key="5">
    <source>
        <dbReference type="ARBA" id="ARBA00022989"/>
    </source>
</evidence>
<feature type="transmembrane region" description="Helical" evidence="7">
    <location>
        <begin position="71"/>
        <end position="92"/>
    </location>
</feature>
<dbReference type="GO" id="GO:0015190">
    <property type="term" value="F:L-leucine transmembrane transporter activity"/>
    <property type="evidence" value="ECO:0007669"/>
    <property type="project" value="TreeGrafter"/>
</dbReference>
<dbReference type="Pfam" id="PF01810">
    <property type="entry name" value="LysE"/>
    <property type="match status" value="1"/>
</dbReference>
<name>A0A080M708_9PROT</name>
<dbReference type="EMBL" id="JDST02000038">
    <property type="protein sequence ID" value="KFB77028.1"/>
    <property type="molecule type" value="Genomic_DNA"/>
</dbReference>
<sequence>MFEIQNYESFVAAILVFQLIPGPGTLAILNATARNGITAGLGAVLGTLLGDMAYMIAAIVGLAAVMKANPALFQGLQWFGVAYLGWMGLQLLRQPVSSDNSSPETRKSAWVYFRQAFTVGLTNPKVVLFFVAFFPLFLRADASALTLGVMIAHVTLISFLYQAGLVLVGNAVARRLRSLPLVRKLATRLAGTALLGFGVKLALDNR</sequence>
<feature type="transmembrane region" description="Helical" evidence="7">
    <location>
        <begin position="112"/>
        <end position="138"/>
    </location>
</feature>
<evidence type="ECO:0000313" key="9">
    <source>
        <dbReference type="Proteomes" id="UP000021315"/>
    </source>
</evidence>
<keyword evidence="5 7" id="KW-1133">Transmembrane helix</keyword>
<dbReference type="STRING" id="1453999.AW06_001876"/>
<feature type="transmembrane region" description="Helical" evidence="7">
    <location>
        <begin position="150"/>
        <end position="173"/>
    </location>
</feature>
<evidence type="ECO:0000256" key="4">
    <source>
        <dbReference type="ARBA" id="ARBA00022692"/>
    </source>
</evidence>
<dbReference type="PANTHER" id="PTHR30086:SF15">
    <property type="entry name" value="LEUCINE EFFLUX PROTEIN"/>
    <property type="match status" value="1"/>
</dbReference>
<evidence type="ECO:0000256" key="1">
    <source>
        <dbReference type="ARBA" id="ARBA00004651"/>
    </source>
</evidence>
<dbReference type="AlphaFoldDB" id="A0A080M708"/>
<keyword evidence="4 7" id="KW-0812">Transmembrane</keyword>
<reference evidence="8" key="1">
    <citation type="submission" date="2014-02" db="EMBL/GenBank/DDBJ databases">
        <title>Expanding our view of genomic diversity in Candidatus Accumulibacter clades.</title>
        <authorList>
            <person name="Skennerton C.T."/>
            <person name="Barr J.J."/>
            <person name="Slater F.R."/>
            <person name="Bond P.L."/>
            <person name="Tyson G.W."/>
        </authorList>
    </citation>
    <scope>NUCLEOTIDE SEQUENCE [LARGE SCALE GENOMIC DNA]</scope>
</reference>
<comment type="caution">
    <text evidence="8">The sequence shown here is derived from an EMBL/GenBank/DDBJ whole genome shotgun (WGS) entry which is preliminary data.</text>
</comment>
<comment type="similarity">
    <text evidence="2">Belongs to the Rht family.</text>
</comment>
<evidence type="ECO:0000256" key="7">
    <source>
        <dbReference type="SAM" id="Phobius"/>
    </source>
</evidence>
<keyword evidence="9" id="KW-1185">Reference proteome</keyword>
<gene>
    <name evidence="8" type="primary">leuE</name>
    <name evidence="8" type="ORF">AW06_001876</name>
</gene>
<dbReference type="GO" id="GO:0015820">
    <property type="term" value="P:L-leucine transport"/>
    <property type="evidence" value="ECO:0007669"/>
    <property type="project" value="TreeGrafter"/>
</dbReference>
<protein>
    <submittedName>
        <fullName evidence="8">Leucine efflux protein</fullName>
    </submittedName>
</protein>
<organism evidence="8 9">
    <name type="scientific">Candidatus Accumulibacter cognatus</name>
    <dbReference type="NCBI Taxonomy" id="2954383"/>
    <lineage>
        <taxon>Bacteria</taxon>
        <taxon>Pseudomonadati</taxon>
        <taxon>Pseudomonadota</taxon>
        <taxon>Betaproteobacteria</taxon>
        <taxon>Candidatus Accumulibacter</taxon>
    </lineage>
</organism>
<feature type="transmembrane region" description="Helical" evidence="7">
    <location>
        <begin position="12"/>
        <end position="29"/>
    </location>
</feature>
<dbReference type="PIRSF" id="PIRSF006324">
    <property type="entry name" value="LeuE"/>
    <property type="match status" value="1"/>
</dbReference>